<dbReference type="SUPFAM" id="SSF52172">
    <property type="entry name" value="CheY-like"/>
    <property type="match status" value="1"/>
</dbReference>
<evidence type="ECO:0000256" key="3">
    <source>
        <dbReference type="ARBA" id="ARBA00023125"/>
    </source>
</evidence>
<dbReference type="InterPro" id="IPR036388">
    <property type="entry name" value="WH-like_DNA-bd_sf"/>
</dbReference>
<dbReference type="CDD" id="cd00383">
    <property type="entry name" value="trans_reg_C"/>
    <property type="match status" value="1"/>
</dbReference>
<dbReference type="Proteomes" id="UP000196560">
    <property type="component" value="Unassembled WGS sequence"/>
</dbReference>
<keyword evidence="9" id="KW-1185">Reference proteome</keyword>
<dbReference type="InterPro" id="IPR001789">
    <property type="entry name" value="Sig_transdc_resp-reg_receiver"/>
</dbReference>
<dbReference type="EMBL" id="NFHO01000007">
    <property type="protein sequence ID" value="OUN42626.1"/>
    <property type="molecule type" value="Genomic_DNA"/>
</dbReference>
<keyword evidence="3 5" id="KW-0238">DNA-binding</keyword>
<dbReference type="eggNOG" id="COG0745">
    <property type="taxonomic scope" value="Bacteria"/>
</dbReference>
<dbReference type="Gene3D" id="3.40.50.2300">
    <property type="match status" value="1"/>
</dbReference>
<evidence type="ECO:0000256" key="5">
    <source>
        <dbReference type="PROSITE-ProRule" id="PRU01091"/>
    </source>
</evidence>
<feature type="domain" description="OmpR/PhoB-type" evidence="7">
    <location>
        <begin position="152"/>
        <end position="250"/>
    </location>
</feature>
<evidence type="ECO:0000256" key="4">
    <source>
        <dbReference type="PROSITE-ProRule" id="PRU00169"/>
    </source>
</evidence>
<gene>
    <name evidence="8" type="ORF">B5G21_06565</name>
</gene>
<comment type="caution">
    <text evidence="8">The sequence shown here is derived from an EMBL/GenBank/DDBJ whole genome shotgun (WGS) entry which is preliminary data.</text>
</comment>
<dbReference type="PROSITE" id="PS50110">
    <property type="entry name" value="RESPONSE_REGULATORY"/>
    <property type="match status" value="1"/>
</dbReference>
<sequence>MREGRRTVATRVLIIEDDADINQIVATRLERDGYLCTQAFSGSEAKLLLERGLKERAEGKAMGAAFPFDLIISDLMLPGTTGEELVTAIRENGADVPVIVISARTTAADKIDLLRLGADDYLTKPFDLDELAARVEVQLRHRGHTVAASGAKSTLRFREWELDHEARTFTAAGTPVDLTRIEFNIVEMLMRHPKRVFTKQELFEGAWGEPYAADANTVNVHVSNIRTKLKPTGTADYIKTVWGMGFKLVG</sequence>
<dbReference type="PROSITE" id="PS51755">
    <property type="entry name" value="OMPR_PHOB"/>
    <property type="match status" value="1"/>
</dbReference>
<evidence type="ECO:0000313" key="8">
    <source>
        <dbReference type="EMBL" id="OUN42626.1"/>
    </source>
</evidence>
<evidence type="ECO:0000259" key="6">
    <source>
        <dbReference type="PROSITE" id="PS50110"/>
    </source>
</evidence>
<evidence type="ECO:0000256" key="2">
    <source>
        <dbReference type="ARBA" id="ARBA00023012"/>
    </source>
</evidence>
<dbReference type="Pfam" id="PF00072">
    <property type="entry name" value="Response_reg"/>
    <property type="match status" value="1"/>
</dbReference>
<dbReference type="GO" id="GO:0032993">
    <property type="term" value="C:protein-DNA complex"/>
    <property type="evidence" value="ECO:0007669"/>
    <property type="project" value="TreeGrafter"/>
</dbReference>
<dbReference type="SMART" id="SM00862">
    <property type="entry name" value="Trans_reg_C"/>
    <property type="match status" value="1"/>
</dbReference>
<keyword evidence="2" id="KW-0902">Two-component regulatory system</keyword>
<feature type="domain" description="Response regulatory" evidence="6">
    <location>
        <begin position="11"/>
        <end position="139"/>
    </location>
</feature>
<dbReference type="GO" id="GO:0006355">
    <property type="term" value="P:regulation of DNA-templated transcription"/>
    <property type="evidence" value="ECO:0007669"/>
    <property type="project" value="InterPro"/>
</dbReference>
<dbReference type="InterPro" id="IPR039420">
    <property type="entry name" value="WalR-like"/>
</dbReference>
<dbReference type="Gene3D" id="1.10.10.10">
    <property type="entry name" value="Winged helix-like DNA-binding domain superfamily/Winged helix DNA-binding domain"/>
    <property type="match status" value="1"/>
</dbReference>
<dbReference type="Pfam" id="PF00486">
    <property type="entry name" value="Trans_reg_C"/>
    <property type="match status" value="1"/>
</dbReference>
<evidence type="ECO:0000313" key="9">
    <source>
        <dbReference type="Proteomes" id="UP000196560"/>
    </source>
</evidence>
<dbReference type="PANTHER" id="PTHR48111:SF2">
    <property type="entry name" value="RESPONSE REGULATOR SAER"/>
    <property type="match status" value="1"/>
</dbReference>
<dbReference type="AlphaFoldDB" id="A0A1Y3U1L5"/>
<dbReference type="GO" id="GO:0000156">
    <property type="term" value="F:phosphorelay response regulator activity"/>
    <property type="evidence" value="ECO:0007669"/>
    <property type="project" value="TreeGrafter"/>
</dbReference>
<organism evidence="8 9">
    <name type="scientific">Enorma massiliensis</name>
    <dbReference type="NCBI Taxonomy" id="1472761"/>
    <lineage>
        <taxon>Bacteria</taxon>
        <taxon>Bacillati</taxon>
        <taxon>Actinomycetota</taxon>
        <taxon>Coriobacteriia</taxon>
        <taxon>Coriobacteriales</taxon>
        <taxon>Coriobacteriaceae</taxon>
        <taxon>Enorma</taxon>
    </lineage>
</organism>
<keyword evidence="1 4" id="KW-0597">Phosphoprotein</keyword>
<protein>
    <submittedName>
        <fullName evidence="8">DNA-binding response regulator</fullName>
    </submittedName>
</protein>
<dbReference type="GO" id="GO:0005829">
    <property type="term" value="C:cytosol"/>
    <property type="evidence" value="ECO:0007669"/>
    <property type="project" value="TreeGrafter"/>
</dbReference>
<feature type="DNA-binding region" description="OmpR/PhoB-type" evidence="5">
    <location>
        <begin position="152"/>
        <end position="250"/>
    </location>
</feature>
<evidence type="ECO:0000256" key="1">
    <source>
        <dbReference type="ARBA" id="ARBA00022553"/>
    </source>
</evidence>
<dbReference type="InterPro" id="IPR011006">
    <property type="entry name" value="CheY-like_superfamily"/>
</dbReference>
<dbReference type="PANTHER" id="PTHR48111">
    <property type="entry name" value="REGULATOR OF RPOS"/>
    <property type="match status" value="1"/>
</dbReference>
<dbReference type="FunFam" id="1.10.10.10:FF:000018">
    <property type="entry name" value="DNA-binding response regulator ResD"/>
    <property type="match status" value="1"/>
</dbReference>
<dbReference type="STRING" id="1118060.GCA_000311845_00307"/>
<accession>A0A1Y3U1L5</accession>
<dbReference type="Gene3D" id="6.10.250.690">
    <property type="match status" value="1"/>
</dbReference>
<dbReference type="GO" id="GO:0000976">
    <property type="term" value="F:transcription cis-regulatory region binding"/>
    <property type="evidence" value="ECO:0007669"/>
    <property type="project" value="TreeGrafter"/>
</dbReference>
<dbReference type="SMART" id="SM00448">
    <property type="entry name" value="REC"/>
    <property type="match status" value="1"/>
</dbReference>
<dbReference type="InterPro" id="IPR001867">
    <property type="entry name" value="OmpR/PhoB-type_DNA-bd"/>
</dbReference>
<reference evidence="9" key="1">
    <citation type="submission" date="2017-04" db="EMBL/GenBank/DDBJ databases">
        <title>Function of individual gut microbiota members based on whole genome sequencing of pure cultures obtained from chicken caecum.</title>
        <authorList>
            <person name="Medvecky M."/>
            <person name="Cejkova D."/>
            <person name="Polansky O."/>
            <person name="Karasova D."/>
            <person name="Kubasova T."/>
            <person name="Cizek A."/>
            <person name="Rychlik I."/>
        </authorList>
    </citation>
    <scope>NUCLEOTIDE SEQUENCE [LARGE SCALE GENOMIC DNA]</scope>
    <source>
        <strain evidence="9">An70</strain>
    </source>
</reference>
<name>A0A1Y3U1L5_9ACTN</name>
<proteinExistence type="predicted"/>
<evidence type="ECO:0000259" key="7">
    <source>
        <dbReference type="PROSITE" id="PS51755"/>
    </source>
</evidence>
<feature type="modified residue" description="4-aspartylphosphate" evidence="4">
    <location>
        <position position="74"/>
    </location>
</feature>